<protein>
    <submittedName>
        <fullName evidence="1">Uncharacterized protein</fullName>
    </submittedName>
</protein>
<evidence type="ECO:0000313" key="1">
    <source>
        <dbReference type="EMBL" id="MBW88485.1"/>
    </source>
</evidence>
<sequence>MGPTISRQTQTPVISPVPSSLKLTGNSSLPKLRNIPSSVLIPSSCFIKSFPLLL</sequence>
<organism evidence="1">
    <name type="scientific">Rhizophora mucronata</name>
    <name type="common">Asiatic mangrove</name>
    <dbReference type="NCBI Taxonomy" id="61149"/>
    <lineage>
        <taxon>Eukaryota</taxon>
        <taxon>Viridiplantae</taxon>
        <taxon>Streptophyta</taxon>
        <taxon>Embryophyta</taxon>
        <taxon>Tracheophyta</taxon>
        <taxon>Spermatophyta</taxon>
        <taxon>Magnoliopsida</taxon>
        <taxon>eudicotyledons</taxon>
        <taxon>Gunneridae</taxon>
        <taxon>Pentapetalae</taxon>
        <taxon>rosids</taxon>
        <taxon>fabids</taxon>
        <taxon>Malpighiales</taxon>
        <taxon>Rhizophoraceae</taxon>
        <taxon>Rhizophora</taxon>
    </lineage>
</organism>
<proteinExistence type="predicted"/>
<name>A0A2P2J4V5_RHIMU</name>
<reference evidence="1" key="1">
    <citation type="submission" date="2018-02" db="EMBL/GenBank/DDBJ databases">
        <title>Rhizophora mucronata_Transcriptome.</title>
        <authorList>
            <person name="Meera S.P."/>
            <person name="Sreeshan A."/>
            <person name="Augustine A."/>
        </authorList>
    </citation>
    <scope>NUCLEOTIDE SEQUENCE</scope>
    <source>
        <tissue evidence="1">Leaf</tissue>
    </source>
</reference>
<dbReference type="EMBL" id="GGEC01008002">
    <property type="protein sequence ID" value="MBW88485.1"/>
    <property type="molecule type" value="Transcribed_RNA"/>
</dbReference>
<dbReference type="AlphaFoldDB" id="A0A2P2J4V5"/>
<accession>A0A2P2J4V5</accession>